<evidence type="ECO:0000313" key="1">
    <source>
        <dbReference type="EMBL" id="CAF9926184.1"/>
    </source>
</evidence>
<sequence length="324" mass="36406">MTSHSPDEVTLFILDFGTARDRNDPLHRGRLIRATSDGTSFEPLVENLYLPDSIDILPDEGRLYWTCMGLPGVQDGSVNSCLLDGTDLKQAVPIGLLNTPKQLVLDPVHRKMYLCDREGLRVLRCALDGSHMEVLVQTGDPSVGEQKMDQMRWCVGLAIHWKERKIYWTQKGPNRRNRGRIFRANIDIPDGCTASTRHDIECVIDKLPEPIDLEIDPSNNNLYWTDRGDVPWGNSINRCSLSLFEHANEPPLSGTVLTPPPYEVLARRLHEAIGLKLDMRNKRVFVTDMGGCVYSIDLDGTGIRKMYEDKGTYTGINLTCVGNA</sequence>
<dbReference type="Gene3D" id="2.120.10.30">
    <property type="entry name" value="TolB, C-terminal domain"/>
    <property type="match status" value="2"/>
</dbReference>
<evidence type="ECO:0000313" key="2">
    <source>
        <dbReference type="Proteomes" id="UP000664534"/>
    </source>
</evidence>
<dbReference type="SMART" id="SM00135">
    <property type="entry name" value="LY"/>
    <property type="match status" value="5"/>
</dbReference>
<gene>
    <name evidence="1" type="ORF">IMSHALPRED_006890</name>
</gene>
<dbReference type="InterPro" id="IPR050778">
    <property type="entry name" value="Cueball_EGF_LRP_Nidogen"/>
</dbReference>
<name>A0A8H3ITT2_9LECA</name>
<keyword evidence="2" id="KW-1185">Reference proteome</keyword>
<accession>A0A8H3ITT2</accession>
<dbReference type="AlphaFoldDB" id="A0A8H3ITT2"/>
<dbReference type="InterPro" id="IPR011042">
    <property type="entry name" value="6-blade_b-propeller_TolB-like"/>
</dbReference>
<dbReference type="SUPFAM" id="SSF63829">
    <property type="entry name" value="Calcium-dependent phosphotriesterase"/>
    <property type="match status" value="1"/>
</dbReference>
<dbReference type="EMBL" id="CAJPDT010000042">
    <property type="protein sequence ID" value="CAF9926184.1"/>
    <property type="molecule type" value="Genomic_DNA"/>
</dbReference>
<dbReference type="PANTHER" id="PTHR46513">
    <property type="entry name" value="VITELLOGENIN RECEPTOR-LIKE PROTEIN-RELATED-RELATED"/>
    <property type="match status" value="1"/>
</dbReference>
<dbReference type="InterPro" id="IPR000033">
    <property type="entry name" value="LDLR_classB_rpt"/>
</dbReference>
<evidence type="ECO:0008006" key="3">
    <source>
        <dbReference type="Google" id="ProtNLM"/>
    </source>
</evidence>
<protein>
    <recommendedName>
        <fullName evidence="3">YWTD domain-containing protein</fullName>
    </recommendedName>
</protein>
<proteinExistence type="predicted"/>
<reference evidence="1" key="1">
    <citation type="submission" date="2021-03" db="EMBL/GenBank/DDBJ databases">
        <authorList>
            <person name="Tagirdzhanova G."/>
        </authorList>
    </citation>
    <scope>NUCLEOTIDE SEQUENCE</scope>
</reference>
<organism evidence="1 2">
    <name type="scientific">Imshaugia aleurites</name>
    <dbReference type="NCBI Taxonomy" id="172621"/>
    <lineage>
        <taxon>Eukaryota</taxon>
        <taxon>Fungi</taxon>
        <taxon>Dikarya</taxon>
        <taxon>Ascomycota</taxon>
        <taxon>Pezizomycotina</taxon>
        <taxon>Lecanoromycetes</taxon>
        <taxon>OSLEUM clade</taxon>
        <taxon>Lecanoromycetidae</taxon>
        <taxon>Lecanorales</taxon>
        <taxon>Lecanorineae</taxon>
        <taxon>Parmeliaceae</taxon>
        <taxon>Imshaugia</taxon>
    </lineage>
</organism>
<comment type="caution">
    <text evidence="1">The sequence shown here is derived from an EMBL/GenBank/DDBJ whole genome shotgun (WGS) entry which is preliminary data.</text>
</comment>
<dbReference type="OrthoDB" id="5958943at2759"/>
<dbReference type="Proteomes" id="UP000664534">
    <property type="component" value="Unassembled WGS sequence"/>
</dbReference>